<organism evidence="1 2">
    <name type="scientific">Caballeronia cordobensis</name>
    <name type="common">Burkholderia cordobensis</name>
    <dbReference type="NCBI Taxonomy" id="1353886"/>
    <lineage>
        <taxon>Bacteria</taxon>
        <taxon>Pseudomonadati</taxon>
        <taxon>Pseudomonadota</taxon>
        <taxon>Betaproteobacteria</taxon>
        <taxon>Burkholderiales</taxon>
        <taxon>Burkholderiaceae</taxon>
        <taxon>Caballeronia</taxon>
    </lineage>
</organism>
<protein>
    <submittedName>
        <fullName evidence="1">Uncharacterized protein</fullName>
    </submittedName>
</protein>
<sequence length="306" mass="34739">MPSPRNNHGLTHRRMTGDLRLDLSQLDTEAANLHLKIIAPKEVQTPIRPIPPEIARAIEASARNERIVDKALGGQLGPIQIASRHTCAAYVQLTHRPDRREPTLRVEQINRQIGNAHADRAIAVRAILARQRPVGHVHGRLGDAVHVDESRLLVRLTRIPRLEHRRIQRLAAEDHIAQRSGGMVRLLRLNQRTKRARRLIQNGYALLLKQAKEVGSEAGHMLRHDHELAAITQRAPHLPDREVEGERVEQAPDIAFVETEPAVRCVEQAHDLRMLDHHALGLARRTRRVDHVSEMGQSDRRVRIVF</sequence>
<name>A0A158JT88_CABCO</name>
<proteinExistence type="predicted"/>
<dbReference type="EMBL" id="FCNY02000043">
    <property type="protein sequence ID" value="SAL72036.1"/>
    <property type="molecule type" value="Genomic_DNA"/>
</dbReference>
<dbReference type="AlphaFoldDB" id="A0A158JT88"/>
<evidence type="ECO:0000313" key="2">
    <source>
        <dbReference type="Proteomes" id="UP000054740"/>
    </source>
</evidence>
<evidence type="ECO:0000313" key="1">
    <source>
        <dbReference type="EMBL" id="SAL72036.1"/>
    </source>
</evidence>
<accession>A0A158JT88</accession>
<reference evidence="2" key="1">
    <citation type="submission" date="2016-01" db="EMBL/GenBank/DDBJ databases">
        <authorList>
            <person name="Peeters C."/>
        </authorList>
    </citation>
    <scope>NUCLEOTIDE SEQUENCE [LARGE SCALE GENOMIC DNA]</scope>
</reference>
<dbReference type="AntiFam" id="ANF00178">
    <property type="entry name" value="Shadow ORF (opposite dhbF)"/>
</dbReference>
<dbReference type="Proteomes" id="UP000054740">
    <property type="component" value="Unassembled WGS sequence"/>
</dbReference>
<keyword evidence="2" id="KW-1185">Reference proteome</keyword>
<dbReference type="AntiFam" id="ANF00174">
    <property type="entry name" value="Shadow ORF (irp2)"/>
</dbReference>
<gene>
    <name evidence="1" type="ORF">AWB70_07467</name>
</gene>